<proteinExistence type="predicted"/>
<protein>
    <recommendedName>
        <fullName evidence="1">DUF6451 domain-containing protein</fullName>
    </recommendedName>
</protein>
<organism evidence="2 3">
    <name type="scientific">Schistosoma margrebowiei</name>
    <dbReference type="NCBI Taxonomy" id="48269"/>
    <lineage>
        <taxon>Eukaryota</taxon>
        <taxon>Metazoa</taxon>
        <taxon>Spiralia</taxon>
        <taxon>Lophotrochozoa</taxon>
        <taxon>Platyhelminthes</taxon>
        <taxon>Trematoda</taxon>
        <taxon>Digenea</taxon>
        <taxon>Strigeidida</taxon>
        <taxon>Schistosomatoidea</taxon>
        <taxon>Schistosomatidae</taxon>
        <taxon>Schistosoma</taxon>
    </lineage>
</organism>
<evidence type="ECO:0000313" key="3">
    <source>
        <dbReference type="Proteomes" id="UP000277204"/>
    </source>
</evidence>
<dbReference type="Pfam" id="PF20049">
    <property type="entry name" value="DUF6451"/>
    <property type="match status" value="1"/>
</dbReference>
<dbReference type="PANTHER" id="PTHR47027:SF25">
    <property type="entry name" value="REVERSE TRANSCRIPTASE DOMAIN-CONTAINING PROTEIN"/>
    <property type="match status" value="1"/>
</dbReference>
<dbReference type="InterPro" id="IPR045609">
    <property type="entry name" value="DUF6451"/>
</dbReference>
<evidence type="ECO:0000259" key="1">
    <source>
        <dbReference type="Pfam" id="PF20049"/>
    </source>
</evidence>
<dbReference type="Proteomes" id="UP000277204">
    <property type="component" value="Unassembled WGS sequence"/>
</dbReference>
<dbReference type="PANTHER" id="PTHR47027">
    <property type="entry name" value="REVERSE TRANSCRIPTASE DOMAIN-CONTAINING PROTEIN"/>
    <property type="match status" value="1"/>
</dbReference>
<dbReference type="EMBL" id="UZAI01003380">
    <property type="protein sequence ID" value="VDO79343.1"/>
    <property type="molecule type" value="Genomic_DNA"/>
</dbReference>
<name>A0A3P7ZML3_9TREM</name>
<accession>A0A3P7ZML3</accession>
<reference evidence="2 3" key="1">
    <citation type="submission" date="2018-11" db="EMBL/GenBank/DDBJ databases">
        <authorList>
            <consortium name="Pathogen Informatics"/>
        </authorList>
    </citation>
    <scope>NUCLEOTIDE SEQUENCE [LARGE SCALE GENOMIC DNA]</scope>
    <source>
        <strain evidence="2 3">Zambia</strain>
    </source>
</reference>
<dbReference type="AlphaFoldDB" id="A0A3P7ZML3"/>
<sequence>MNLVDNPTLQSHTHQQIQVKKNSVATASASVGLNIHREKANIFKYNTENINTISLDGDALEEMESFTYLVSSIIDERGGSDADVRTRIGKANTAFLQLKNICNSKQLSTNIKVTIFNTNVKSVLLYGAGTSRTTTTIIKMLQVFINSHLRKILNVRRPDTISNNLRWREQTNFQMNKKLGRGWRWIGHKLRKSSN</sequence>
<feature type="domain" description="DUF6451" evidence="1">
    <location>
        <begin position="94"/>
        <end position="126"/>
    </location>
</feature>
<keyword evidence="3" id="KW-1185">Reference proteome</keyword>
<gene>
    <name evidence="2" type="ORF">SMRZ_LOCUS8039</name>
</gene>
<evidence type="ECO:0000313" key="2">
    <source>
        <dbReference type="EMBL" id="VDO79343.1"/>
    </source>
</evidence>